<comment type="caution">
    <text evidence="1">The sequence shown here is derived from an EMBL/GenBank/DDBJ whole genome shotgun (WGS) entry which is preliminary data.</text>
</comment>
<evidence type="ECO:0000313" key="1">
    <source>
        <dbReference type="EMBL" id="KAJ8014436.1"/>
    </source>
</evidence>
<organism evidence="1 2">
    <name type="scientific">Dallia pectoralis</name>
    <name type="common">Alaska blackfish</name>
    <dbReference type="NCBI Taxonomy" id="75939"/>
    <lineage>
        <taxon>Eukaryota</taxon>
        <taxon>Metazoa</taxon>
        <taxon>Chordata</taxon>
        <taxon>Craniata</taxon>
        <taxon>Vertebrata</taxon>
        <taxon>Euteleostomi</taxon>
        <taxon>Actinopterygii</taxon>
        <taxon>Neopterygii</taxon>
        <taxon>Teleostei</taxon>
        <taxon>Protacanthopterygii</taxon>
        <taxon>Esociformes</taxon>
        <taxon>Umbridae</taxon>
        <taxon>Dallia</taxon>
    </lineage>
</organism>
<name>A0ACC2HFA6_DALPE</name>
<reference evidence="1" key="1">
    <citation type="submission" date="2021-05" db="EMBL/GenBank/DDBJ databases">
        <authorList>
            <person name="Pan Q."/>
            <person name="Jouanno E."/>
            <person name="Zahm M."/>
            <person name="Klopp C."/>
            <person name="Cabau C."/>
            <person name="Louis A."/>
            <person name="Berthelot C."/>
            <person name="Parey E."/>
            <person name="Roest Crollius H."/>
            <person name="Montfort J."/>
            <person name="Robinson-Rechavi M."/>
            <person name="Bouchez O."/>
            <person name="Lampietro C."/>
            <person name="Lopez Roques C."/>
            <person name="Donnadieu C."/>
            <person name="Postlethwait J."/>
            <person name="Bobe J."/>
            <person name="Dillon D."/>
            <person name="Chandos A."/>
            <person name="von Hippel F."/>
            <person name="Guiguen Y."/>
        </authorList>
    </citation>
    <scope>NUCLEOTIDE SEQUENCE</scope>
    <source>
        <strain evidence="1">YG-Jan2019</strain>
    </source>
</reference>
<accession>A0ACC2HFA6</accession>
<keyword evidence="2" id="KW-1185">Reference proteome</keyword>
<dbReference type="EMBL" id="CM055730">
    <property type="protein sequence ID" value="KAJ8014436.1"/>
    <property type="molecule type" value="Genomic_DNA"/>
</dbReference>
<gene>
    <name evidence="1" type="ORF">DPEC_G00040200</name>
</gene>
<proteinExistence type="predicted"/>
<evidence type="ECO:0000313" key="2">
    <source>
        <dbReference type="Proteomes" id="UP001157502"/>
    </source>
</evidence>
<dbReference type="Proteomes" id="UP001157502">
    <property type="component" value="Chromosome 3"/>
</dbReference>
<sequence>MRVRSRPISPASEPSGTGVKGRNLGSVQAAGADLSPTSPTGGAVRFERISANTEEVTLDSKSQAADGGNQLRLDSDEDLGYTDKVKHKINLVDDTPVTQPYRRIPPTQYKEVKDHITMLHKKGVIQASSSSYASPVVLVPKLGAIEQRWVAQLAVFDFEVKYRPGRCNAAADALSRQPFAGEPEAAYDDAEFDGCTAICNIIWKGTALESD</sequence>
<protein>
    <submittedName>
        <fullName evidence="1">Uncharacterized protein</fullName>
    </submittedName>
</protein>